<keyword evidence="2" id="KW-0732">Signal</keyword>
<dbReference type="Proteomes" id="UP001153076">
    <property type="component" value="Unassembled WGS sequence"/>
</dbReference>
<feature type="region of interest" description="Disordered" evidence="1">
    <location>
        <begin position="120"/>
        <end position="153"/>
    </location>
</feature>
<dbReference type="EMBL" id="JAKOGI010000821">
    <property type="protein sequence ID" value="KAJ8430126.1"/>
    <property type="molecule type" value="Genomic_DNA"/>
</dbReference>
<feature type="compositionally biased region" description="Basic and acidic residues" evidence="1">
    <location>
        <begin position="130"/>
        <end position="153"/>
    </location>
</feature>
<feature type="chain" id="PRO_5040334987" evidence="2">
    <location>
        <begin position="27"/>
        <end position="153"/>
    </location>
</feature>
<evidence type="ECO:0000313" key="4">
    <source>
        <dbReference type="Proteomes" id="UP001153076"/>
    </source>
</evidence>
<evidence type="ECO:0000256" key="2">
    <source>
        <dbReference type="SAM" id="SignalP"/>
    </source>
</evidence>
<reference evidence="3" key="1">
    <citation type="submission" date="2022-04" db="EMBL/GenBank/DDBJ databases">
        <title>Carnegiea gigantea Genome sequencing and assembly v2.</title>
        <authorList>
            <person name="Copetti D."/>
            <person name="Sanderson M.J."/>
            <person name="Burquez A."/>
            <person name="Wojciechowski M.F."/>
        </authorList>
    </citation>
    <scope>NUCLEOTIDE SEQUENCE</scope>
    <source>
        <strain evidence="3">SGP5-SGP5p</strain>
        <tissue evidence="3">Aerial part</tissue>
    </source>
</reference>
<name>A0A9Q1Q6J7_9CARY</name>
<comment type="caution">
    <text evidence="3">The sequence shown here is derived from an EMBL/GenBank/DDBJ whole genome shotgun (WGS) entry which is preliminary data.</text>
</comment>
<feature type="compositionally biased region" description="Low complexity" evidence="1">
    <location>
        <begin position="120"/>
        <end position="129"/>
    </location>
</feature>
<protein>
    <submittedName>
        <fullName evidence="3">Uncharacterized protein</fullName>
    </submittedName>
</protein>
<proteinExistence type="predicted"/>
<keyword evidence="4" id="KW-1185">Reference proteome</keyword>
<evidence type="ECO:0000256" key="1">
    <source>
        <dbReference type="SAM" id="MobiDB-lite"/>
    </source>
</evidence>
<organism evidence="3 4">
    <name type="scientific">Carnegiea gigantea</name>
    <dbReference type="NCBI Taxonomy" id="171969"/>
    <lineage>
        <taxon>Eukaryota</taxon>
        <taxon>Viridiplantae</taxon>
        <taxon>Streptophyta</taxon>
        <taxon>Embryophyta</taxon>
        <taxon>Tracheophyta</taxon>
        <taxon>Spermatophyta</taxon>
        <taxon>Magnoliopsida</taxon>
        <taxon>eudicotyledons</taxon>
        <taxon>Gunneridae</taxon>
        <taxon>Pentapetalae</taxon>
        <taxon>Caryophyllales</taxon>
        <taxon>Cactineae</taxon>
        <taxon>Cactaceae</taxon>
        <taxon>Cactoideae</taxon>
        <taxon>Echinocereeae</taxon>
        <taxon>Carnegiea</taxon>
    </lineage>
</organism>
<accession>A0A9Q1Q6J7</accession>
<feature type="signal peptide" evidence="2">
    <location>
        <begin position="1"/>
        <end position="26"/>
    </location>
</feature>
<dbReference type="AlphaFoldDB" id="A0A9Q1Q6J7"/>
<evidence type="ECO:0000313" key="3">
    <source>
        <dbReference type="EMBL" id="KAJ8430126.1"/>
    </source>
</evidence>
<gene>
    <name evidence="3" type="ORF">Cgig2_011070</name>
</gene>
<sequence>MLCCCFTPFLFSTGFLSSMILQRGTGSYTSDSPINQTGSGTCNSILSETAQDKLWDLLQARPGYLLQLEKLDVEARFRELRVSSSTRVAFRSFSKVVYMALVLPAWRRGVYARSYSSSSVTSSSYSATDESSHKARNELPDSEVEDRRDLANL</sequence>